<dbReference type="Proteomes" id="UP001063166">
    <property type="component" value="Unassembled WGS sequence"/>
</dbReference>
<reference evidence="2" key="1">
    <citation type="submission" date="2022-07" db="EMBL/GenBank/DDBJ databases">
        <title>The genome of Lyophyllum shimeji provides insight into the initial evolution of ectomycorrhizal fungal genome.</title>
        <authorList>
            <person name="Kobayashi Y."/>
            <person name="Shibata T."/>
            <person name="Hirakawa H."/>
            <person name="Shigenobu S."/>
            <person name="Nishiyama T."/>
            <person name="Yamada A."/>
            <person name="Hasebe M."/>
            <person name="Kawaguchi M."/>
        </authorList>
    </citation>
    <scope>NUCLEOTIDE SEQUENCE</scope>
    <source>
        <strain evidence="2">AT787</strain>
    </source>
</reference>
<feature type="compositionally biased region" description="Pro residues" evidence="1">
    <location>
        <begin position="174"/>
        <end position="183"/>
    </location>
</feature>
<feature type="compositionally biased region" description="Low complexity" evidence="1">
    <location>
        <begin position="245"/>
        <end position="265"/>
    </location>
</feature>
<dbReference type="OrthoDB" id="3067999at2759"/>
<feature type="compositionally biased region" description="Polar residues" evidence="1">
    <location>
        <begin position="68"/>
        <end position="80"/>
    </location>
</feature>
<accession>A0A9P3PPX2</accession>
<feature type="compositionally biased region" description="Acidic residues" evidence="1">
    <location>
        <begin position="678"/>
        <end position="687"/>
    </location>
</feature>
<protein>
    <submittedName>
        <fullName evidence="2">Uncharacterized protein</fullName>
    </submittedName>
</protein>
<feature type="compositionally biased region" description="Basic and acidic residues" evidence="1">
    <location>
        <begin position="913"/>
        <end position="931"/>
    </location>
</feature>
<feature type="region of interest" description="Disordered" evidence="1">
    <location>
        <begin position="304"/>
        <end position="648"/>
    </location>
</feature>
<evidence type="ECO:0000313" key="2">
    <source>
        <dbReference type="EMBL" id="GLB39227.1"/>
    </source>
</evidence>
<sequence>MALSVSGFPEPLRHTPADTDGEPTLSLANNAMLRGLFGKKAESKPLPRQNTDEAIPPSPSLPFSSAPRTSQMLASASTDEQALLAQMEILQAPEPLPPIPIPHQHQHQRPRQISLTRRTPPPVRRQPSLGRLEIGSAPRAAANGTPLHALPKPPSVVEQGWKSQEPTSTLAHPRPLPAVPTPGPIIESSKSAAMRAAAVTHRPPPSKVIMTGSSRPRAQTTAPHAVSVRYQSMAVDPMETEGAGPPSSSSSASAAAPSSSSPSSSMAGSTFTMPNTNTNNNTANAHVTITPTQAQVVRPLPRIPPASAVQPFSHRLPPHVPRPARVKRPKTSPSSSAGFGSTVRSPFDAVPTSWASRPVDLSPSQPGPSTSPSATGPSSHASSTQASSSSSSYASGSTSRQVPRALPHPHPHPHPHPRTRSVSRTRVSASGSGSRSAATSPIRRTLPSPSSTSTPATPVLGSMSISPRRTPTHSGSVSGSGYSSPSSPTASPRLPPPNRFLADRGAPSTAKIDEESASIRSQAQESSGGGRPGTAESRPSHEHPAMSDIDLLDGGTEGDGDPLGPFMDDQDHASLLSRSPSPMRYARPSSRGSLSLSEEEYLSDSLSRSRSRSRHRGRGRGQQLRAFRHSYRAPPANPERSPSPIKYARRRSLELDADVDVDVESVFGFGIGDGGEGGADEDGDGDGEMTPVDGRARRPPRRHTQPRSYQFDYRAAMESSPFLWNAGARAEESKGGGKEGKDKEREKEREKQRKKDTKEKARKSAGSSTVKRSKSKGSSKQSKSQTNSLTHSIRSTASKGSGRRSRSRSPRGRSGMGTPTGSVIDISSPTTKESYHEFTQGKEKEKLLGLGLGRKDSKRGGGAGKERESEKDGELRRLKTHTHMHKHKERAGRASLSGILPDVAMSWGVGGAVKEKDKEKEREKEKEKEGVSGRLGGAWRELVPLRRGSEAEWVGVGLGQVYEGDSANAVVVAAIQRG</sequence>
<feature type="compositionally biased region" description="Low complexity" evidence="1">
    <location>
        <begin position="275"/>
        <end position="285"/>
    </location>
</feature>
<name>A0A9P3PPX2_LYOSH</name>
<feature type="compositionally biased region" description="Polar residues" evidence="1">
    <location>
        <begin position="463"/>
        <end position="473"/>
    </location>
</feature>
<proteinExistence type="predicted"/>
<keyword evidence="3" id="KW-1185">Reference proteome</keyword>
<feature type="compositionally biased region" description="Basic residues" evidence="1">
    <location>
        <begin position="801"/>
        <end position="811"/>
    </location>
</feature>
<feature type="compositionally biased region" description="Polar residues" evidence="1">
    <location>
        <begin position="161"/>
        <end position="170"/>
    </location>
</feature>
<feature type="compositionally biased region" description="Basic residues" evidence="1">
    <location>
        <begin position="878"/>
        <end position="890"/>
    </location>
</feature>
<feature type="compositionally biased region" description="Basic residues" evidence="1">
    <location>
        <begin position="407"/>
        <end position="423"/>
    </location>
</feature>
<evidence type="ECO:0000313" key="3">
    <source>
        <dbReference type="Proteomes" id="UP001063166"/>
    </source>
</evidence>
<dbReference type="AlphaFoldDB" id="A0A9P3PPX2"/>
<evidence type="ECO:0000256" key="1">
    <source>
        <dbReference type="SAM" id="MobiDB-lite"/>
    </source>
</evidence>
<gene>
    <name evidence="2" type="ORF">LshimejAT787_0603890</name>
</gene>
<feature type="region of interest" description="Disordered" evidence="1">
    <location>
        <begin position="911"/>
        <end position="932"/>
    </location>
</feature>
<feature type="compositionally biased region" description="Basic and acidic residues" evidence="1">
    <location>
        <begin position="833"/>
        <end position="877"/>
    </location>
</feature>
<feature type="compositionally biased region" description="Polar residues" evidence="1">
    <location>
        <begin position="331"/>
        <end position="344"/>
    </location>
</feature>
<feature type="region of interest" description="Disordered" evidence="1">
    <location>
        <begin position="667"/>
        <end position="897"/>
    </location>
</feature>
<feature type="compositionally biased region" description="Polar residues" evidence="1">
    <location>
        <begin position="211"/>
        <end position="222"/>
    </location>
</feature>
<feature type="compositionally biased region" description="Basic and acidic residues" evidence="1">
    <location>
        <begin position="729"/>
        <end position="759"/>
    </location>
</feature>
<feature type="compositionally biased region" description="Low complexity" evidence="1">
    <location>
        <begin position="362"/>
        <end position="399"/>
    </location>
</feature>
<dbReference type="EMBL" id="BRPK01000006">
    <property type="protein sequence ID" value="GLB39227.1"/>
    <property type="molecule type" value="Genomic_DNA"/>
</dbReference>
<feature type="compositionally biased region" description="Low complexity" evidence="1">
    <location>
        <begin position="474"/>
        <end position="492"/>
    </location>
</feature>
<organism evidence="2 3">
    <name type="scientific">Lyophyllum shimeji</name>
    <name type="common">Hon-shimeji</name>
    <name type="synonym">Tricholoma shimeji</name>
    <dbReference type="NCBI Taxonomy" id="47721"/>
    <lineage>
        <taxon>Eukaryota</taxon>
        <taxon>Fungi</taxon>
        <taxon>Dikarya</taxon>
        <taxon>Basidiomycota</taxon>
        <taxon>Agaricomycotina</taxon>
        <taxon>Agaricomycetes</taxon>
        <taxon>Agaricomycetidae</taxon>
        <taxon>Agaricales</taxon>
        <taxon>Tricholomatineae</taxon>
        <taxon>Lyophyllaceae</taxon>
        <taxon>Lyophyllum</taxon>
    </lineage>
</organism>
<feature type="compositionally biased region" description="Polar residues" evidence="1">
    <location>
        <begin position="819"/>
        <end position="832"/>
    </location>
</feature>
<feature type="region of interest" description="Disordered" evidence="1">
    <location>
        <begin position="1"/>
        <end position="285"/>
    </location>
</feature>
<feature type="compositionally biased region" description="Low complexity" evidence="1">
    <location>
        <begin position="778"/>
        <end position="800"/>
    </location>
</feature>
<feature type="compositionally biased region" description="Low complexity" evidence="1">
    <location>
        <begin position="424"/>
        <end position="458"/>
    </location>
</feature>
<feature type="compositionally biased region" description="Basic residues" evidence="1">
    <location>
        <begin position="609"/>
        <end position="619"/>
    </location>
</feature>
<comment type="caution">
    <text evidence="2">The sequence shown here is derived from an EMBL/GenBank/DDBJ whole genome shotgun (WGS) entry which is preliminary data.</text>
</comment>
<feature type="compositionally biased region" description="Low complexity" evidence="1">
    <location>
        <begin position="587"/>
        <end position="596"/>
    </location>
</feature>